<feature type="domain" description="Major facilitator superfamily (MFS) profile" evidence="7">
    <location>
        <begin position="25"/>
        <end position="397"/>
    </location>
</feature>
<dbReference type="InterPro" id="IPR050189">
    <property type="entry name" value="MFS_Efflux_Transporters"/>
</dbReference>
<evidence type="ECO:0000259" key="7">
    <source>
        <dbReference type="PROSITE" id="PS50850"/>
    </source>
</evidence>
<dbReference type="AlphaFoldDB" id="H5TW21"/>
<feature type="transmembrane region" description="Helical" evidence="6">
    <location>
        <begin position="149"/>
        <end position="167"/>
    </location>
</feature>
<dbReference type="CDD" id="cd17324">
    <property type="entry name" value="MFS_NepI_like"/>
    <property type="match status" value="1"/>
</dbReference>
<feature type="transmembrane region" description="Helical" evidence="6">
    <location>
        <begin position="63"/>
        <end position="84"/>
    </location>
</feature>
<evidence type="ECO:0000256" key="6">
    <source>
        <dbReference type="SAM" id="Phobius"/>
    </source>
</evidence>
<name>H5TW21_9ACTN</name>
<evidence type="ECO:0000313" key="8">
    <source>
        <dbReference type="EMBL" id="GAB37679.1"/>
    </source>
</evidence>
<dbReference type="InterPro" id="IPR020846">
    <property type="entry name" value="MFS_dom"/>
</dbReference>
<gene>
    <name evidence="8" type="ORF">GOSPT_022_00230</name>
</gene>
<keyword evidence="9" id="KW-1185">Reference proteome</keyword>
<reference evidence="8 9" key="1">
    <citation type="submission" date="2012-02" db="EMBL/GenBank/DDBJ databases">
        <title>Whole genome shotgun sequence of Gordonia sputi NBRC 100414.</title>
        <authorList>
            <person name="Yoshida I."/>
            <person name="Hosoyama A."/>
            <person name="Tsuchikane K."/>
            <person name="Katsumata H."/>
            <person name="Yamazaki S."/>
            <person name="Fujita N."/>
        </authorList>
    </citation>
    <scope>NUCLEOTIDE SEQUENCE [LARGE SCALE GENOMIC DNA]</scope>
    <source>
        <strain evidence="8 9">NBRC 100414</strain>
    </source>
</reference>
<evidence type="ECO:0000256" key="5">
    <source>
        <dbReference type="ARBA" id="ARBA00023136"/>
    </source>
</evidence>
<keyword evidence="4 6" id="KW-1133">Transmembrane helix</keyword>
<dbReference type="PROSITE" id="PS50850">
    <property type="entry name" value="MFS"/>
    <property type="match status" value="1"/>
</dbReference>
<keyword evidence="3 6" id="KW-0812">Transmembrane</keyword>
<evidence type="ECO:0000256" key="4">
    <source>
        <dbReference type="ARBA" id="ARBA00022989"/>
    </source>
</evidence>
<feature type="transmembrane region" description="Helical" evidence="6">
    <location>
        <begin position="116"/>
        <end position="137"/>
    </location>
</feature>
<evidence type="ECO:0000256" key="2">
    <source>
        <dbReference type="ARBA" id="ARBA00022475"/>
    </source>
</evidence>
<dbReference type="GO" id="GO:0005886">
    <property type="term" value="C:plasma membrane"/>
    <property type="evidence" value="ECO:0007669"/>
    <property type="project" value="UniProtKB-SubCell"/>
</dbReference>
<feature type="transmembrane region" description="Helical" evidence="6">
    <location>
        <begin position="91"/>
        <end position="110"/>
    </location>
</feature>
<dbReference type="GO" id="GO:0022857">
    <property type="term" value="F:transmembrane transporter activity"/>
    <property type="evidence" value="ECO:0007669"/>
    <property type="project" value="InterPro"/>
</dbReference>
<dbReference type="SUPFAM" id="SSF103473">
    <property type="entry name" value="MFS general substrate transporter"/>
    <property type="match status" value="1"/>
</dbReference>
<feature type="transmembrane region" description="Helical" evidence="6">
    <location>
        <begin position="350"/>
        <end position="371"/>
    </location>
</feature>
<keyword evidence="2" id="KW-1003">Cell membrane</keyword>
<dbReference type="PANTHER" id="PTHR43124:SF3">
    <property type="entry name" value="CHLORAMPHENICOL EFFLUX PUMP RV0191"/>
    <property type="match status" value="1"/>
</dbReference>
<dbReference type="eggNOG" id="COG2814">
    <property type="taxonomic scope" value="Bacteria"/>
</dbReference>
<protein>
    <submittedName>
        <fullName evidence="8">Putative major facilitator superfamily transporter</fullName>
    </submittedName>
</protein>
<proteinExistence type="predicted"/>
<dbReference type="EMBL" id="BAFC01000022">
    <property type="protein sequence ID" value="GAB37679.1"/>
    <property type="molecule type" value="Genomic_DNA"/>
</dbReference>
<feature type="transmembrane region" description="Helical" evidence="6">
    <location>
        <begin position="24"/>
        <end position="43"/>
    </location>
</feature>
<accession>H5TW21</accession>
<dbReference type="InterPro" id="IPR011701">
    <property type="entry name" value="MFS"/>
</dbReference>
<keyword evidence="5 6" id="KW-0472">Membrane</keyword>
<evidence type="ECO:0000313" key="9">
    <source>
        <dbReference type="Proteomes" id="UP000005845"/>
    </source>
</evidence>
<dbReference type="RefSeq" id="WP_005202650.1">
    <property type="nucleotide sequence ID" value="NZ_BAFC01000022.1"/>
</dbReference>
<feature type="transmembrane region" description="Helical" evidence="6">
    <location>
        <begin position="257"/>
        <end position="278"/>
    </location>
</feature>
<dbReference type="InterPro" id="IPR036259">
    <property type="entry name" value="MFS_trans_sf"/>
</dbReference>
<feature type="transmembrane region" description="Helical" evidence="6">
    <location>
        <begin position="221"/>
        <end position="242"/>
    </location>
</feature>
<comment type="subcellular location">
    <subcellularLocation>
        <location evidence="1">Cell membrane</location>
        <topology evidence="1">Multi-pass membrane protein</topology>
    </subcellularLocation>
</comment>
<comment type="caution">
    <text evidence="8">The sequence shown here is derived from an EMBL/GenBank/DDBJ whole genome shotgun (WGS) entry which is preliminary data.</text>
</comment>
<feature type="transmembrane region" description="Helical" evidence="6">
    <location>
        <begin position="285"/>
        <end position="304"/>
    </location>
</feature>
<dbReference type="PANTHER" id="PTHR43124">
    <property type="entry name" value="PURINE EFFLUX PUMP PBUE"/>
    <property type="match status" value="1"/>
</dbReference>
<sequence>MNETTTPATDSTMNQATARTHARAGLTALAVGGFGIGLTEFIISGLLSDVAESLRVSVPTAGALIWGYALAVAVGAFTVTALLSRRPPRRALVVLLCLFIVGNVLTALAPTFDVALLGRVITAMCHGGYFGIGAVLAADLVAPHRRAGAIAVMFTGLTAANVIGVPFGTVVGQHFGWRAAFWMVSVVGVVALVGIVALVPSRPAPTSSGGSAYRVLLRPQVLISIVLTMVLFGGVFGAFIYVEPLVTHVTGYPESAVAWLLIIFGLGLCVGYVAGGWAADRNLTLTLRTLPVLLTLTLVAYALLAHVPVAVAILLFVMGLVGFATSPPLQLRVMHFAGDTPTMASAANIAAFNVGNAIGTFLGGLTIGAGLGWVSPVWVGVGMAAAATALAFSTRHR</sequence>
<dbReference type="Gene3D" id="1.20.1250.20">
    <property type="entry name" value="MFS general substrate transporter like domains"/>
    <property type="match status" value="1"/>
</dbReference>
<organism evidence="8 9">
    <name type="scientific">Gordonia sputi NBRC 100414</name>
    <dbReference type="NCBI Taxonomy" id="1089453"/>
    <lineage>
        <taxon>Bacteria</taxon>
        <taxon>Bacillati</taxon>
        <taxon>Actinomycetota</taxon>
        <taxon>Actinomycetes</taxon>
        <taxon>Mycobacteriales</taxon>
        <taxon>Gordoniaceae</taxon>
        <taxon>Gordonia</taxon>
    </lineage>
</organism>
<dbReference type="Pfam" id="PF07690">
    <property type="entry name" value="MFS_1"/>
    <property type="match status" value="1"/>
</dbReference>
<dbReference type="Proteomes" id="UP000005845">
    <property type="component" value="Unassembled WGS sequence"/>
</dbReference>
<evidence type="ECO:0000256" key="1">
    <source>
        <dbReference type="ARBA" id="ARBA00004651"/>
    </source>
</evidence>
<evidence type="ECO:0000256" key="3">
    <source>
        <dbReference type="ARBA" id="ARBA00022692"/>
    </source>
</evidence>
<feature type="transmembrane region" description="Helical" evidence="6">
    <location>
        <begin position="179"/>
        <end position="200"/>
    </location>
</feature>
<feature type="transmembrane region" description="Helical" evidence="6">
    <location>
        <begin position="377"/>
        <end position="394"/>
    </location>
</feature>